<feature type="region of interest" description="Disordered" evidence="2">
    <location>
        <begin position="60"/>
        <end position="82"/>
    </location>
</feature>
<keyword evidence="5" id="KW-1185">Reference proteome</keyword>
<evidence type="ECO:0000313" key="5">
    <source>
        <dbReference type="Proteomes" id="UP000264492"/>
    </source>
</evidence>
<dbReference type="Gene3D" id="1.10.287.110">
    <property type="entry name" value="DnaJ domain"/>
    <property type="match status" value="1"/>
</dbReference>
<name>A0A371K2H5_9GAMM</name>
<feature type="compositionally biased region" description="Acidic residues" evidence="2">
    <location>
        <begin position="61"/>
        <end position="73"/>
    </location>
</feature>
<protein>
    <submittedName>
        <fullName evidence="4">J domain-containing protein</fullName>
    </submittedName>
</protein>
<dbReference type="SUPFAM" id="SSF46565">
    <property type="entry name" value="Chaperone J-domain"/>
    <property type="match status" value="1"/>
</dbReference>
<dbReference type="Proteomes" id="UP000264492">
    <property type="component" value="Unassembled WGS sequence"/>
</dbReference>
<dbReference type="InterPro" id="IPR036869">
    <property type="entry name" value="J_dom_sf"/>
</dbReference>
<dbReference type="PROSITE" id="PS50076">
    <property type="entry name" value="DNAJ_2"/>
    <property type="match status" value="1"/>
</dbReference>
<comment type="caution">
    <text evidence="4">The sequence shown here is derived from an EMBL/GenBank/DDBJ whole genome shotgun (WGS) entry which is preliminary data.</text>
</comment>
<accession>A0A371K2H5</accession>
<dbReference type="CDD" id="cd06257">
    <property type="entry name" value="DnaJ"/>
    <property type="match status" value="1"/>
</dbReference>
<keyword evidence="1" id="KW-0143">Chaperone</keyword>
<organism evidence="4 5">
    <name type="scientific">Lysobacter silvisoli</name>
    <dbReference type="NCBI Taxonomy" id="2293254"/>
    <lineage>
        <taxon>Bacteria</taxon>
        <taxon>Pseudomonadati</taxon>
        <taxon>Pseudomonadota</taxon>
        <taxon>Gammaproteobacteria</taxon>
        <taxon>Lysobacterales</taxon>
        <taxon>Lysobacteraceae</taxon>
        <taxon>Lysobacter</taxon>
    </lineage>
</organism>
<evidence type="ECO:0000256" key="2">
    <source>
        <dbReference type="SAM" id="MobiDB-lite"/>
    </source>
</evidence>
<reference evidence="4 5" key="1">
    <citation type="submission" date="2018-08" db="EMBL/GenBank/DDBJ databases">
        <title>Lysobacter sp. zong2l5, whole genome shotgun sequence.</title>
        <authorList>
            <person name="Zhang X."/>
            <person name="Feng G."/>
            <person name="Zhu H."/>
        </authorList>
    </citation>
    <scope>NUCLEOTIDE SEQUENCE [LARGE SCALE GENOMIC DNA]</scope>
    <source>
        <strain evidence="5">zong2l5</strain>
    </source>
</reference>
<evidence type="ECO:0000313" key="4">
    <source>
        <dbReference type="EMBL" id="RDZ28129.1"/>
    </source>
</evidence>
<proteinExistence type="predicted"/>
<evidence type="ECO:0000259" key="3">
    <source>
        <dbReference type="PROSITE" id="PS50076"/>
    </source>
</evidence>
<dbReference type="RefSeq" id="WP_115857571.1">
    <property type="nucleotide sequence ID" value="NZ_QTSU01000001.1"/>
</dbReference>
<evidence type="ECO:0000256" key="1">
    <source>
        <dbReference type="ARBA" id="ARBA00023186"/>
    </source>
</evidence>
<gene>
    <name evidence="4" type="ORF">DX914_03010</name>
</gene>
<dbReference type="OrthoDB" id="5524449at2"/>
<dbReference type="AlphaFoldDB" id="A0A371K2H5"/>
<feature type="domain" description="J" evidence="3">
    <location>
        <begin position="2"/>
        <end position="53"/>
    </location>
</feature>
<dbReference type="EMBL" id="QTSU01000001">
    <property type="protein sequence ID" value="RDZ28129.1"/>
    <property type="molecule type" value="Genomic_DNA"/>
</dbReference>
<dbReference type="InterPro" id="IPR001623">
    <property type="entry name" value="DnaJ_domain"/>
</dbReference>
<sequence>MNAFARLGLEPDADEAQIRRAYARELRQARPDENPAAFQALNEAYRQCLDYAAWRASGGEDYADDDWDDDDQEAQAGAEPSPAEALALRLTPEALSAALAMDRPLADASHAQDGATTAEAGDDARAEIRLDHHAFVAELFEVSSVGSDSDVYRWLQSHPAFYAVGAREMLAPQVLDALLAAPELPPRHLAAVLHFFHLDEVGAAHDWLWPRIAELQQRARLTSEHTAAANRLFGQAKAIDEDDGSRFPFWPIWVCIMFVLALVRCGSFPGG</sequence>